<gene>
    <name evidence="1" type="ORF">AN640_04225</name>
</gene>
<keyword evidence="2" id="KW-1185">Reference proteome</keyword>
<sequence>MRKTNWLAISATIGLILCCITIYLSVNVYKIEKQIAQKHFSIETAKIQSQEKIRKIDILSEENEKLRDKVYTIETNIWKYSPVIVPEV</sequence>
<evidence type="ECO:0000313" key="1">
    <source>
        <dbReference type="EMBL" id="ONI45673.1"/>
    </source>
</evidence>
<dbReference type="EMBL" id="LJHD01000050">
    <property type="protein sequence ID" value="ONI45673.1"/>
    <property type="molecule type" value="Genomic_DNA"/>
</dbReference>
<evidence type="ECO:0000313" key="2">
    <source>
        <dbReference type="Proteomes" id="UP000188637"/>
    </source>
</evidence>
<protein>
    <submittedName>
        <fullName evidence="1">Uncharacterized protein</fullName>
    </submittedName>
</protein>
<accession>A0ACC8XIZ3</accession>
<name>A0ACC8XIZ3_9FIRM</name>
<organism evidence="1 2">
    <name type="scientific">Candidatus Epulonipiscium fishelsonii</name>
    <dbReference type="NCBI Taxonomy" id="77094"/>
    <lineage>
        <taxon>Bacteria</taxon>
        <taxon>Bacillati</taxon>
        <taxon>Bacillota</taxon>
        <taxon>Clostridia</taxon>
        <taxon>Lachnospirales</taxon>
        <taxon>Lachnospiraceae</taxon>
        <taxon>Candidatus Epulonipiscium</taxon>
    </lineage>
</organism>
<reference evidence="1" key="1">
    <citation type="submission" date="2016-08" db="EMBL/GenBank/DDBJ databases">
        <authorList>
            <person name="Ngugi D.K."/>
            <person name="Miyake S."/>
            <person name="Stingl U."/>
        </authorList>
    </citation>
    <scope>NUCLEOTIDE SEQUENCE</scope>
    <source>
        <strain evidence="1">SCG-D08WGA-EpuloA1</strain>
    </source>
</reference>
<dbReference type="Proteomes" id="UP000188637">
    <property type="component" value="Unassembled WGS sequence"/>
</dbReference>
<proteinExistence type="predicted"/>
<comment type="caution">
    <text evidence="1">The sequence shown here is derived from an EMBL/GenBank/DDBJ whole genome shotgun (WGS) entry which is preliminary data.</text>
</comment>